<dbReference type="AlphaFoldDB" id="A0A915E347"/>
<protein>
    <submittedName>
        <fullName evidence="4">Glucosylceramidase</fullName>
    </submittedName>
</protein>
<keyword evidence="1" id="KW-0732">Signal</keyword>
<dbReference type="PANTHER" id="PTHR11069">
    <property type="entry name" value="GLUCOSYLCERAMIDASE"/>
    <property type="match status" value="1"/>
</dbReference>
<dbReference type="Proteomes" id="UP000887574">
    <property type="component" value="Unplaced"/>
</dbReference>
<evidence type="ECO:0000313" key="3">
    <source>
        <dbReference type="Proteomes" id="UP000887574"/>
    </source>
</evidence>
<dbReference type="InterPro" id="IPR001139">
    <property type="entry name" value="Glyco_hydro_30"/>
</dbReference>
<keyword evidence="2" id="KW-0378">Hydrolase</keyword>
<evidence type="ECO:0000256" key="2">
    <source>
        <dbReference type="ARBA" id="ARBA00022801"/>
    </source>
</evidence>
<dbReference type="SUPFAM" id="SSF51011">
    <property type="entry name" value="Glycosyl hydrolase domain"/>
    <property type="match status" value="1"/>
</dbReference>
<proteinExistence type="predicted"/>
<organism evidence="3 4">
    <name type="scientific">Ditylenchus dipsaci</name>
    <dbReference type="NCBI Taxonomy" id="166011"/>
    <lineage>
        <taxon>Eukaryota</taxon>
        <taxon>Metazoa</taxon>
        <taxon>Ecdysozoa</taxon>
        <taxon>Nematoda</taxon>
        <taxon>Chromadorea</taxon>
        <taxon>Rhabditida</taxon>
        <taxon>Tylenchina</taxon>
        <taxon>Tylenchomorpha</taxon>
        <taxon>Sphaerularioidea</taxon>
        <taxon>Anguinidae</taxon>
        <taxon>Anguininae</taxon>
        <taxon>Ditylenchus</taxon>
    </lineage>
</organism>
<dbReference type="GO" id="GO:0016020">
    <property type="term" value="C:membrane"/>
    <property type="evidence" value="ECO:0007669"/>
    <property type="project" value="GOC"/>
</dbReference>
<reference evidence="4" key="1">
    <citation type="submission" date="2022-11" db="UniProtKB">
        <authorList>
            <consortium name="WormBaseParasite"/>
        </authorList>
    </citation>
    <scope>IDENTIFICATION</scope>
</reference>
<dbReference type="WBParaSite" id="jg2569">
    <property type="protein sequence ID" value="jg2569"/>
    <property type="gene ID" value="jg2569"/>
</dbReference>
<dbReference type="GO" id="GO:0006680">
    <property type="term" value="P:glucosylceramide catabolic process"/>
    <property type="evidence" value="ECO:0007669"/>
    <property type="project" value="TreeGrafter"/>
</dbReference>
<dbReference type="PANTHER" id="PTHR11069:SF23">
    <property type="entry name" value="LYSOSOMAL ACID GLUCOSYLCERAMIDASE"/>
    <property type="match status" value="1"/>
</dbReference>
<dbReference type="GO" id="GO:0004348">
    <property type="term" value="F:glucosylceramidase activity"/>
    <property type="evidence" value="ECO:0007669"/>
    <property type="project" value="InterPro"/>
</dbReference>
<accession>A0A915E347</accession>
<evidence type="ECO:0000256" key="1">
    <source>
        <dbReference type="ARBA" id="ARBA00022729"/>
    </source>
</evidence>
<sequence length="110" mass="12466">MVVHKQGLISKTVRKGFFRDTSAQDSFVCVCNSTYCDEVEPLGAIGPNQVVYYVSSRTQDRFKRMSTTFEEKEDKRTDFDDGLTISVDNSKTFQTVFGFGGLLLMRLESI</sequence>
<name>A0A915E347_9BILA</name>
<evidence type="ECO:0000313" key="4">
    <source>
        <dbReference type="WBParaSite" id="jg2569"/>
    </source>
</evidence>
<keyword evidence="3" id="KW-1185">Reference proteome</keyword>